<organism evidence="4 5">
    <name type="scientific">Dreissena polymorpha</name>
    <name type="common">Zebra mussel</name>
    <name type="synonym">Mytilus polymorpha</name>
    <dbReference type="NCBI Taxonomy" id="45954"/>
    <lineage>
        <taxon>Eukaryota</taxon>
        <taxon>Metazoa</taxon>
        <taxon>Spiralia</taxon>
        <taxon>Lophotrochozoa</taxon>
        <taxon>Mollusca</taxon>
        <taxon>Bivalvia</taxon>
        <taxon>Autobranchia</taxon>
        <taxon>Heteroconchia</taxon>
        <taxon>Euheterodonta</taxon>
        <taxon>Imparidentia</taxon>
        <taxon>Neoheterodontei</taxon>
        <taxon>Myida</taxon>
        <taxon>Dreissenoidea</taxon>
        <taxon>Dreissenidae</taxon>
        <taxon>Dreissena</taxon>
    </lineage>
</organism>
<dbReference type="EMBL" id="JAIWYP010000011">
    <property type="protein sequence ID" value="KAH3733127.1"/>
    <property type="molecule type" value="Genomic_DNA"/>
</dbReference>
<feature type="compositionally biased region" description="Polar residues" evidence="1">
    <location>
        <begin position="357"/>
        <end position="366"/>
    </location>
</feature>
<comment type="caution">
    <text evidence="4">The sequence shown here is derived from an EMBL/GenBank/DDBJ whole genome shotgun (WGS) entry which is preliminary data.</text>
</comment>
<protein>
    <submittedName>
        <fullName evidence="4">Uncharacterized protein</fullName>
    </submittedName>
</protein>
<feature type="compositionally biased region" description="Basic and acidic residues" evidence="1">
    <location>
        <begin position="371"/>
        <end position="391"/>
    </location>
</feature>
<feature type="chain" id="PRO_5039279232" evidence="3">
    <location>
        <begin position="18"/>
        <end position="528"/>
    </location>
</feature>
<keyword evidence="5" id="KW-1185">Reference proteome</keyword>
<reference evidence="4" key="2">
    <citation type="submission" date="2020-11" db="EMBL/GenBank/DDBJ databases">
        <authorList>
            <person name="McCartney M.A."/>
            <person name="Auch B."/>
            <person name="Kono T."/>
            <person name="Mallez S."/>
            <person name="Becker A."/>
            <person name="Gohl D.M."/>
            <person name="Silverstein K.A.T."/>
            <person name="Koren S."/>
            <person name="Bechman K.B."/>
            <person name="Herman A."/>
            <person name="Abrahante J.E."/>
            <person name="Garbe J."/>
        </authorList>
    </citation>
    <scope>NUCLEOTIDE SEQUENCE</scope>
    <source>
        <strain evidence="4">Duluth1</strain>
        <tissue evidence="4">Whole animal</tissue>
    </source>
</reference>
<evidence type="ECO:0000313" key="4">
    <source>
        <dbReference type="EMBL" id="KAH3733127.1"/>
    </source>
</evidence>
<evidence type="ECO:0000256" key="1">
    <source>
        <dbReference type="SAM" id="MobiDB-lite"/>
    </source>
</evidence>
<evidence type="ECO:0000313" key="5">
    <source>
        <dbReference type="Proteomes" id="UP000828390"/>
    </source>
</evidence>
<feature type="signal peptide" evidence="3">
    <location>
        <begin position="1"/>
        <end position="17"/>
    </location>
</feature>
<reference evidence="4" key="1">
    <citation type="journal article" date="2019" name="bioRxiv">
        <title>The Genome of the Zebra Mussel, Dreissena polymorpha: A Resource for Invasive Species Research.</title>
        <authorList>
            <person name="McCartney M.A."/>
            <person name="Auch B."/>
            <person name="Kono T."/>
            <person name="Mallez S."/>
            <person name="Zhang Y."/>
            <person name="Obille A."/>
            <person name="Becker A."/>
            <person name="Abrahante J.E."/>
            <person name="Garbe J."/>
            <person name="Badalamenti J.P."/>
            <person name="Herman A."/>
            <person name="Mangelson H."/>
            <person name="Liachko I."/>
            <person name="Sullivan S."/>
            <person name="Sone E.D."/>
            <person name="Koren S."/>
            <person name="Silverstein K.A.T."/>
            <person name="Beckman K.B."/>
            <person name="Gohl D.M."/>
        </authorList>
    </citation>
    <scope>NUCLEOTIDE SEQUENCE</scope>
    <source>
        <strain evidence="4">Duluth1</strain>
        <tissue evidence="4">Whole animal</tissue>
    </source>
</reference>
<dbReference type="AlphaFoldDB" id="A0A9D4CTI7"/>
<feature type="region of interest" description="Disordered" evidence="1">
    <location>
        <begin position="437"/>
        <end position="501"/>
    </location>
</feature>
<keyword evidence="2" id="KW-1133">Transmembrane helix</keyword>
<proteinExistence type="predicted"/>
<evidence type="ECO:0000256" key="2">
    <source>
        <dbReference type="SAM" id="Phobius"/>
    </source>
</evidence>
<feature type="compositionally biased region" description="Basic and acidic residues" evidence="1">
    <location>
        <begin position="490"/>
        <end position="501"/>
    </location>
</feature>
<gene>
    <name evidence="4" type="ORF">DPMN_039552</name>
</gene>
<feature type="compositionally biased region" description="Polar residues" evidence="1">
    <location>
        <begin position="393"/>
        <end position="404"/>
    </location>
</feature>
<keyword evidence="3" id="KW-0732">Signal</keyword>
<keyword evidence="2" id="KW-0472">Membrane</keyword>
<name>A0A9D4CTI7_DREPO</name>
<sequence>MMWTLFLLPLLAATVCSQLTTEREVLWINCSSTTKENPIQLNIFSQEYKYLIIRQNNMSTLVLDMENCCNVTEQSLPKSCRPCENGTIECELHSHENLTLNLEKCAINYEKRIWCEQRSIQPTVSVFSISAQTVMTSFLSSSTDFVLPYVSSSISNRFSTVIDITSTPASMTPALISKPASISTLASTSALVSTSTLASIWTLASTSAIATIWTLASTSAIASIWTFASISTLASSSSDVLSNEQSIEPTSTQNTQVSSTQNSTNAYVETSTAPAQESHSLKNLYTFLIVAGVLFLLVILLVCFFFCRKTREKASISHVDYPLEYWHDREYIEGVVEKSYCPTSSSLVINPVYENGKGNQAATAPTQRYRKKEDSLDRRSNQQRKPSDHLKRSNANRQRSNGSSEGPRKARRDHAENYVATAAGSNFYQYDQPARAEPRTNLDDDSTYNEVDLGNPGPANITGNGGTSSFRPASREGRRKRRAPRGPGSRHSDWESEGERADHEVYAISYKNRLQKNLDDWSAEESDV</sequence>
<evidence type="ECO:0000256" key="3">
    <source>
        <dbReference type="SAM" id="SignalP"/>
    </source>
</evidence>
<feature type="transmembrane region" description="Helical" evidence="2">
    <location>
        <begin position="284"/>
        <end position="307"/>
    </location>
</feature>
<keyword evidence="2" id="KW-0812">Transmembrane</keyword>
<dbReference type="Proteomes" id="UP000828390">
    <property type="component" value="Unassembled WGS sequence"/>
</dbReference>
<feature type="region of interest" description="Disordered" evidence="1">
    <location>
        <begin position="355"/>
        <end position="413"/>
    </location>
</feature>
<accession>A0A9D4CTI7</accession>